<feature type="transmembrane region" description="Helical" evidence="6">
    <location>
        <begin position="99"/>
        <end position="121"/>
    </location>
</feature>
<keyword evidence="9" id="KW-1185">Reference proteome</keyword>
<comment type="caution">
    <text evidence="8">The sequence shown here is derived from an EMBL/GenBank/DDBJ whole genome shotgun (WGS) entry which is preliminary data.</text>
</comment>
<dbReference type="RefSeq" id="WP_109305293.1">
    <property type="nucleotide sequence ID" value="NZ_BJUF01000016.1"/>
</dbReference>
<evidence type="ECO:0000256" key="2">
    <source>
        <dbReference type="ARBA" id="ARBA00022475"/>
    </source>
</evidence>
<name>A0A2U3ANZ3_9BACL</name>
<dbReference type="Pfam" id="PF09335">
    <property type="entry name" value="VTT_dom"/>
    <property type="match status" value="1"/>
</dbReference>
<accession>A0A2U3ANZ3</accession>
<evidence type="ECO:0000313" key="9">
    <source>
        <dbReference type="Proteomes" id="UP000245938"/>
    </source>
</evidence>
<evidence type="ECO:0000256" key="4">
    <source>
        <dbReference type="ARBA" id="ARBA00022989"/>
    </source>
</evidence>
<gene>
    <name evidence="8" type="ORF">DEX24_04915</name>
</gene>
<dbReference type="OrthoDB" id="2381682at2"/>
<evidence type="ECO:0000256" key="5">
    <source>
        <dbReference type="ARBA" id="ARBA00023136"/>
    </source>
</evidence>
<dbReference type="Proteomes" id="UP000245938">
    <property type="component" value="Unassembled WGS sequence"/>
</dbReference>
<dbReference type="PANTHER" id="PTHR12677">
    <property type="entry name" value="GOLGI APPARATUS MEMBRANE PROTEIN TVP38-RELATED"/>
    <property type="match status" value="1"/>
</dbReference>
<dbReference type="InterPro" id="IPR015414">
    <property type="entry name" value="TMEM64"/>
</dbReference>
<feature type="transmembrane region" description="Helical" evidence="6">
    <location>
        <begin position="12"/>
        <end position="32"/>
    </location>
</feature>
<feature type="transmembrane region" description="Helical" evidence="6">
    <location>
        <begin position="52"/>
        <end position="78"/>
    </location>
</feature>
<keyword evidence="2 6" id="KW-1003">Cell membrane</keyword>
<feature type="transmembrane region" description="Helical" evidence="6">
    <location>
        <begin position="127"/>
        <end position="147"/>
    </location>
</feature>
<proteinExistence type="inferred from homology"/>
<organism evidence="8 9">
    <name type="scientific">Kurthia sibirica</name>
    <dbReference type="NCBI Taxonomy" id="202750"/>
    <lineage>
        <taxon>Bacteria</taxon>
        <taxon>Bacillati</taxon>
        <taxon>Bacillota</taxon>
        <taxon>Bacilli</taxon>
        <taxon>Bacillales</taxon>
        <taxon>Caryophanaceae</taxon>
        <taxon>Kurthia</taxon>
    </lineage>
</organism>
<evidence type="ECO:0000259" key="7">
    <source>
        <dbReference type="Pfam" id="PF09335"/>
    </source>
</evidence>
<evidence type="ECO:0000256" key="6">
    <source>
        <dbReference type="RuleBase" id="RU366058"/>
    </source>
</evidence>
<keyword evidence="3 6" id="KW-0812">Transmembrane</keyword>
<evidence type="ECO:0000256" key="3">
    <source>
        <dbReference type="ARBA" id="ARBA00022692"/>
    </source>
</evidence>
<protein>
    <recommendedName>
        <fullName evidence="6">TVP38/TMEM64 family membrane protein</fullName>
    </recommendedName>
</protein>
<dbReference type="EMBL" id="QFVR01000004">
    <property type="protein sequence ID" value="PWI26270.1"/>
    <property type="molecule type" value="Genomic_DNA"/>
</dbReference>
<evidence type="ECO:0000313" key="8">
    <source>
        <dbReference type="EMBL" id="PWI26270.1"/>
    </source>
</evidence>
<dbReference type="PANTHER" id="PTHR12677:SF59">
    <property type="entry name" value="GOLGI APPARATUS MEMBRANE PROTEIN TVP38-RELATED"/>
    <property type="match status" value="1"/>
</dbReference>
<reference evidence="8 9" key="1">
    <citation type="submission" date="2018-05" db="EMBL/GenBank/DDBJ databases">
        <title>Kurthia sibirica genome sequence.</title>
        <authorList>
            <person name="Maclea K.S."/>
            <person name="Goen A.E."/>
        </authorList>
    </citation>
    <scope>NUCLEOTIDE SEQUENCE [LARGE SCALE GENOMIC DNA]</scope>
    <source>
        <strain evidence="8 9">ATCC 49154</strain>
    </source>
</reference>
<feature type="transmembrane region" description="Helical" evidence="6">
    <location>
        <begin position="159"/>
        <end position="177"/>
    </location>
</feature>
<sequence>MDIQFLDFLQQPTLNNALLCIFLLIALSFIPFMPMPAVYSAIALTFPIGVSLSISLLGSVIGALCMYMLCKTVLARYYSRKIEKLHSHYFIRLARQNGFSAILLARLIPIFPSAVINIIAGVLQLRFWPFVCATFLGKIPTIIMFTLTGNQLMQQNYSMLLYAGIYLAFLILIANGIHKNWRKKDTR</sequence>
<dbReference type="GO" id="GO:0005886">
    <property type="term" value="C:plasma membrane"/>
    <property type="evidence" value="ECO:0007669"/>
    <property type="project" value="UniProtKB-SubCell"/>
</dbReference>
<dbReference type="InterPro" id="IPR032816">
    <property type="entry name" value="VTT_dom"/>
</dbReference>
<keyword evidence="4 6" id="KW-1133">Transmembrane helix</keyword>
<dbReference type="AlphaFoldDB" id="A0A2U3ANZ3"/>
<keyword evidence="5 6" id="KW-0472">Membrane</keyword>
<feature type="domain" description="VTT" evidence="7">
    <location>
        <begin position="43"/>
        <end position="150"/>
    </location>
</feature>
<evidence type="ECO:0000256" key="1">
    <source>
        <dbReference type="ARBA" id="ARBA00004651"/>
    </source>
</evidence>
<comment type="similarity">
    <text evidence="6">Belongs to the TVP38/TMEM64 family.</text>
</comment>
<comment type="subcellular location">
    <subcellularLocation>
        <location evidence="1 6">Cell membrane</location>
        <topology evidence="1 6">Multi-pass membrane protein</topology>
    </subcellularLocation>
</comment>